<proteinExistence type="predicted"/>
<reference evidence="4 5" key="1">
    <citation type="submission" date="2024-10" db="EMBL/GenBank/DDBJ databases">
        <title>The Natural Products Discovery Center: Release of the First 8490 Sequenced Strains for Exploring Actinobacteria Biosynthetic Diversity.</title>
        <authorList>
            <person name="Kalkreuter E."/>
            <person name="Kautsar S.A."/>
            <person name="Yang D."/>
            <person name="Bader C.D."/>
            <person name="Teijaro C.N."/>
            <person name="Fluegel L."/>
            <person name="Davis C.M."/>
            <person name="Simpson J.R."/>
            <person name="Lauterbach L."/>
            <person name="Steele A.D."/>
            <person name="Gui C."/>
            <person name="Meng S."/>
            <person name="Li G."/>
            <person name="Viehrig K."/>
            <person name="Ye F."/>
            <person name="Su P."/>
            <person name="Kiefer A.F."/>
            <person name="Nichols A."/>
            <person name="Cepeda A.J."/>
            <person name="Yan W."/>
            <person name="Fan B."/>
            <person name="Jiang Y."/>
            <person name="Adhikari A."/>
            <person name="Zheng C.-J."/>
            <person name="Schuster L."/>
            <person name="Cowan T.M."/>
            <person name="Smanski M.J."/>
            <person name="Chevrette M.G."/>
            <person name="De Carvalho L.P.S."/>
            <person name="Shen B."/>
        </authorList>
    </citation>
    <scope>NUCLEOTIDE SEQUENCE [LARGE SCALE GENOMIC DNA]</scope>
    <source>
        <strain evidence="4 5">NPDC019275</strain>
    </source>
</reference>
<feature type="domain" description="Tetracyclin repressor-like C-terminal" evidence="3">
    <location>
        <begin position="2"/>
        <end position="92"/>
    </location>
</feature>
<accession>A0ABW7XAB0</accession>
<comment type="caution">
    <text evidence="4">The sequence shown here is derived from an EMBL/GenBank/DDBJ whole genome shotgun (WGS) entry which is preliminary data.</text>
</comment>
<gene>
    <name evidence="4" type="ORF">ACH49W_31740</name>
</gene>
<dbReference type="InterPro" id="IPR011075">
    <property type="entry name" value="TetR_C"/>
</dbReference>
<dbReference type="RefSeq" id="WP_397095424.1">
    <property type="nucleotide sequence ID" value="NZ_JBIRYO010000031.1"/>
</dbReference>
<evidence type="ECO:0000259" key="3">
    <source>
        <dbReference type="Pfam" id="PF16925"/>
    </source>
</evidence>
<evidence type="ECO:0000256" key="2">
    <source>
        <dbReference type="ARBA" id="ARBA00023163"/>
    </source>
</evidence>
<dbReference type="InterPro" id="IPR036271">
    <property type="entry name" value="Tet_transcr_reg_TetR-rel_C_sf"/>
</dbReference>
<evidence type="ECO:0000313" key="5">
    <source>
        <dbReference type="Proteomes" id="UP001611415"/>
    </source>
</evidence>
<organism evidence="4 5">
    <name type="scientific">Nocardia xishanensis</name>
    <dbReference type="NCBI Taxonomy" id="238964"/>
    <lineage>
        <taxon>Bacteria</taxon>
        <taxon>Bacillati</taxon>
        <taxon>Actinomycetota</taxon>
        <taxon>Actinomycetes</taxon>
        <taxon>Mycobacteriales</taxon>
        <taxon>Nocardiaceae</taxon>
        <taxon>Nocardia</taxon>
    </lineage>
</organism>
<keyword evidence="2" id="KW-0804">Transcription</keyword>
<dbReference type="EMBL" id="JBIRYO010000031">
    <property type="protein sequence ID" value="MFI2477959.1"/>
    <property type="molecule type" value="Genomic_DNA"/>
</dbReference>
<dbReference type="Pfam" id="PF16925">
    <property type="entry name" value="TetR_C_13"/>
    <property type="match status" value="1"/>
</dbReference>
<evidence type="ECO:0000256" key="1">
    <source>
        <dbReference type="ARBA" id="ARBA00023015"/>
    </source>
</evidence>
<protein>
    <submittedName>
        <fullName evidence="4">TetR family transcriptional regulator C-terminal domain-containing protein</fullName>
    </submittedName>
</protein>
<dbReference type="Gene3D" id="1.10.357.10">
    <property type="entry name" value="Tetracycline Repressor, domain 2"/>
    <property type="match status" value="1"/>
</dbReference>
<keyword evidence="1" id="KW-0805">Transcription regulation</keyword>
<dbReference type="Proteomes" id="UP001611415">
    <property type="component" value="Unassembled WGS sequence"/>
</dbReference>
<keyword evidence="5" id="KW-1185">Reference proteome</keyword>
<dbReference type="SUPFAM" id="SSF48498">
    <property type="entry name" value="Tetracyclin repressor-like, C-terminal domain"/>
    <property type="match status" value="1"/>
</dbReference>
<sequence>MDYAVQPLFPGGCFWSANLPIFDSRPGSLRDALLAQQRAWVTILATEFRRAVAAGEIADIDPETAAFQVGAELNGVNPALRLGDDDSVTMAWQVVDSLLDAA</sequence>
<name>A0ABW7XAB0_9NOCA</name>
<evidence type="ECO:0000313" key="4">
    <source>
        <dbReference type="EMBL" id="MFI2477959.1"/>
    </source>
</evidence>